<reference evidence="9" key="2">
    <citation type="submission" date="2025-08" db="UniProtKB">
        <authorList>
            <consortium name="RefSeq"/>
        </authorList>
    </citation>
    <scope>IDENTIFICATION</scope>
    <source>
        <tissue evidence="9">Young leaves</tissue>
    </source>
</reference>
<dbReference type="GeneID" id="103703340"/>
<dbReference type="SUPFAM" id="SSF117856">
    <property type="entry name" value="AF0104/ALDC/Ptd012-like"/>
    <property type="match status" value="1"/>
</dbReference>
<dbReference type="GO" id="GO:0003680">
    <property type="term" value="F:minor groove of adenine-thymine-rich DNA binding"/>
    <property type="evidence" value="ECO:0007669"/>
    <property type="project" value="InterPro"/>
</dbReference>
<evidence type="ECO:0000256" key="4">
    <source>
        <dbReference type="ARBA" id="ARBA00023163"/>
    </source>
</evidence>
<gene>
    <name evidence="9" type="primary">LOC103703340</name>
</gene>
<proteinExistence type="predicted"/>
<keyword evidence="5" id="KW-0539">Nucleus</keyword>
<evidence type="ECO:0000313" key="8">
    <source>
        <dbReference type="Proteomes" id="UP000228380"/>
    </source>
</evidence>
<dbReference type="OrthoDB" id="780035at2759"/>
<feature type="region of interest" description="Disordered" evidence="6">
    <location>
        <begin position="24"/>
        <end position="76"/>
    </location>
</feature>
<dbReference type="GO" id="GO:0003700">
    <property type="term" value="F:DNA-binding transcription factor activity"/>
    <property type="evidence" value="ECO:0007669"/>
    <property type="project" value="TreeGrafter"/>
</dbReference>
<keyword evidence="2" id="KW-0805">Transcription regulation</keyword>
<dbReference type="PROSITE" id="PS51742">
    <property type="entry name" value="PPC"/>
    <property type="match status" value="1"/>
</dbReference>
<dbReference type="PANTHER" id="PTHR31100">
    <property type="entry name" value="AT-HOOK MOTIF NUCLEAR-LOCALIZED PROTEIN 15"/>
    <property type="match status" value="1"/>
</dbReference>
<dbReference type="AlphaFoldDB" id="A0A8B8J2L1"/>
<dbReference type="InterPro" id="IPR005175">
    <property type="entry name" value="PPC_dom"/>
</dbReference>
<evidence type="ECO:0000256" key="1">
    <source>
        <dbReference type="ARBA" id="ARBA00004123"/>
    </source>
</evidence>
<dbReference type="Gene3D" id="3.30.1330.80">
    <property type="entry name" value="Hypothetical protein, similar to alpha- acetolactate decarboxylase, domain 2"/>
    <property type="match status" value="1"/>
</dbReference>
<reference evidence="8" key="1">
    <citation type="journal article" date="2019" name="Nat. Commun.">
        <title>Genome-wide association mapping of date palm fruit traits.</title>
        <authorList>
            <person name="Hazzouri K.M."/>
            <person name="Gros-Balthazard M."/>
            <person name="Flowers J.M."/>
            <person name="Copetti D."/>
            <person name="Lemansour A."/>
            <person name="Lebrun M."/>
            <person name="Masmoudi K."/>
            <person name="Ferrand S."/>
            <person name="Dhar M.I."/>
            <person name="Fresquez Z.A."/>
            <person name="Rosas U."/>
            <person name="Zhang J."/>
            <person name="Talag J."/>
            <person name="Lee S."/>
            <person name="Kudrna D."/>
            <person name="Powell R.F."/>
            <person name="Leitch I.J."/>
            <person name="Krueger R.R."/>
            <person name="Wing R.A."/>
            <person name="Amiri K.M.A."/>
            <person name="Purugganan M.D."/>
        </authorList>
    </citation>
    <scope>NUCLEOTIDE SEQUENCE [LARGE SCALE GENOMIC DNA]</scope>
    <source>
        <strain evidence="8">cv. Khalas</strain>
    </source>
</reference>
<organism evidence="8 9">
    <name type="scientific">Phoenix dactylifera</name>
    <name type="common">Date palm</name>
    <dbReference type="NCBI Taxonomy" id="42345"/>
    <lineage>
        <taxon>Eukaryota</taxon>
        <taxon>Viridiplantae</taxon>
        <taxon>Streptophyta</taxon>
        <taxon>Embryophyta</taxon>
        <taxon>Tracheophyta</taxon>
        <taxon>Spermatophyta</taxon>
        <taxon>Magnoliopsida</taxon>
        <taxon>Liliopsida</taxon>
        <taxon>Arecaceae</taxon>
        <taxon>Coryphoideae</taxon>
        <taxon>Phoeniceae</taxon>
        <taxon>Phoenix</taxon>
    </lineage>
</organism>
<evidence type="ECO:0000256" key="6">
    <source>
        <dbReference type="SAM" id="MobiDB-lite"/>
    </source>
</evidence>
<keyword evidence="8" id="KW-1185">Reference proteome</keyword>
<keyword evidence="3" id="KW-0238">DNA-binding</keyword>
<evidence type="ECO:0000256" key="3">
    <source>
        <dbReference type="ARBA" id="ARBA00023125"/>
    </source>
</evidence>
<dbReference type="PANTHER" id="PTHR31100:SF15">
    <property type="entry name" value="AT-HOOK MOTIF NUCLEAR-LOCALIZED PROTEIN 24-RELATED"/>
    <property type="match status" value="1"/>
</dbReference>
<dbReference type="Proteomes" id="UP000228380">
    <property type="component" value="Chromosome 8"/>
</dbReference>
<dbReference type="CDD" id="cd11378">
    <property type="entry name" value="DUF296"/>
    <property type="match status" value="1"/>
</dbReference>
<dbReference type="FunFam" id="3.30.1330.80:FF:000002">
    <property type="entry name" value="AT-hook motif nuclear-localized protein"/>
    <property type="match status" value="1"/>
</dbReference>
<dbReference type="RefSeq" id="XP_026658887.2">
    <property type="nucleotide sequence ID" value="XM_026803086.2"/>
</dbReference>
<dbReference type="GO" id="GO:0010228">
    <property type="term" value="P:vegetative to reproductive phase transition of meristem"/>
    <property type="evidence" value="ECO:0007669"/>
    <property type="project" value="TreeGrafter"/>
</dbReference>
<evidence type="ECO:0000259" key="7">
    <source>
        <dbReference type="PROSITE" id="PS51742"/>
    </source>
</evidence>
<evidence type="ECO:0000256" key="5">
    <source>
        <dbReference type="ARBA" id="ARBA00023242"/>
    </source>
</evidence>
<evidence type="ECO:0000313" key="9">
    <source>
        <dbReference type="RefSeq" id="XP_026658887.2"/>
    </source>
</evidence>
<protein>
    <submittedName>
        <fullName evidence="9">AT-hook motif nuclear-localized protein 16</fullName>
    </submittedName>
</protein>
<dbReference type="KEGG" id="pda:103703340"/>
<dbReference type="InterPro" id="IPR014476">
    <property type="entry name" value="AHL15-29"/>
</dbReference>
<feature type="domain" description="PPC" evidence="7">
    <location>
        <begin position="84"/>
        <end position="226"/>
    </location>
</feature>
<comment type="subcellular location">
    <subcellularLocation>
        <location evidence="1">Nucleus</location>
    </subcellularLocation>
</comment>
<name>A0A8B8J2L1_PHODC</name>
<accession>A0A8B8J2L1</accession>
<keyword evidence="4" id="KW-0804">Transcription</keyword>
<dbReference type="Pfam" id="PF03479">
    <property type="entry name" value="PCC"/>
    <property type="match status" value="1"/>
</dbReference>
<dbReference type="GO" id="GO:0005634">
    <property type="term" value="C:nucleus"/>
    <property type="evidence" value="ECO:0007669"/>
    <property type="project" value="UniProtKB-SubCell"/>
</dbReference>
<evidence type="ECO:0000256" key="2">
    <source>
        <dbReference type="ARBA" id="ARBA00023015"/>
    </source>
</evidence>
<sequence>MAGANQVAPTTTCPSTHTTAYKTLNRGSHREMECPDPKSALVPSLPTTQVPVGKSRQPVRRPRGRPAGSKNKPKPPIIITREIPTALRAHAMEVAPGCDISECIAGFARRRRRGVCVLGGSGCVTNVALRQPAATSGPPGAFLTFHGRFEILSLLGCFFPPPVPPAAAAGLTVYLAGPQGQVVGGGVAGALIAAGPVVVMAASFATATFDRLPLSEDEDKAACDQYQRHRREHVEMANLYGVPTGVVASASVATEAYAWGPGRQLAKS</sequence>